<reference evidence="1" key="1">
    <citation type="journal article" date="2021" name="Proc. Natl. Acad. Sci. U.S.A.">
        <title>A Catalog of Tens of Thousands of Viruses from Human Metagenomes Reveals Hidden Associations with Chronic Diseases.</title>
        <authorList>
            <person name="Tisza M.J."/>
            <person name="Buck C.B."/>
        </authorList>
    </citation>
    <scope>NUCLEOTIDE SEQUENCE</scope>
    <source>
        <strain evidence="1">Ct8ME27</strain>
    </source>
</reference>
<dbReference type="EMBL" id="BK015080">
    <property type="protein sequence ID" value="DAD90257.1"/>
    <property type="molecule type" value="Genomic_DNA"/>
</dbReference>
<proteinExistence type="predicted"/>
<accession>A0A8S5N6D6</accession>
<sequence>MIEFKAINSLQFATLSISDDERIIYVTDTEEVYIEKNGYRTQFRDIVYLSSSSKLPIAPLDKIYFTLDDRKMRYFYAGEWIILNTNNPTSYGNAITLEFGDRIGLDAATRIEYGDRI</sequence>
<protein>
    <submittedName>
        <fullName evidence="1">Uncharacterized protein</fullName>
    </submittedName>
</protein>
<evidence type="ECO:0000313" key="1">
    <source>
        <dbReference type="EMBL" id="DAD90257.1"/>
    </source>
</evidence>
<organism evidence="1">
    <name type="scientific">Myoviridae sp. ct8ME27</name>
    <dbReference type="NCBI Taxonomy" id="2826622"/>
    <lineage>
        <taxon>Viruses</taxon>
        <taxon>Duplodnaviria</taxon>
        <taxon>Heunggongvirae</taxon>
        <taxon>Uroviricota</taxon>
        <taxon>Caudoviricetes</taxon>
    </lineage>
</organism>
<name>A0A8S5N6D6_9CAUD</name>